<keyword evidence="3" id="KW-1185">Reference proteome</keyword>
<evidence type="ECO:0000313" key="3">
    <source>
        <dbReference type="Proteomes" id="UP000641588"/>
    </source>
</evidence>
<feature type="transmembrane region" description="Helical" evidence="1">
    <location>
        <begin position="6"/>
        <end position="27"/>
    </location>
</feature>
<dbReference type="Proteomes" id="UP000641588">
    <property type="component" value="Unassembled WGS sequence"/>
</dbReference>
<feature type="transmembrane region" description="Helical" evidence="1">
    <location>
        <begin position="124"/>
        <end position="147"/>
    </location>
</feature>
<sequence length="321" mass="36174">MQDKKNRLMLWLSAAAVLLNVIIFIVTRTFDPFRHTMGIHGSGFEMNILMLWAQNGLFLLPIVSLGLAVYWFLNKEHVYLPWLNTLTLTFSSFSIISGSGGNVEFHFSIFMVIAAAAYYENTRLIAMMTVLFAIQHVMGFFFFPQLIFGTDTYPFLMVGIHAVFLVITSIATIWQIRSKRSITSQLEDENRSKEDKIMALLEHVQSLSGQIGSTTGIVSETSEQNVRTNQEMRYASEEVTGGLGDQALSLEQMESKLRNINLAIQSALFVSSEEMKKNAIVSEQAIMESHGKTRVLKEYMMQISESAIKPIDFIAAATFFC</sequence>
<protein>
    <recommendedName>
        <fullName evidence="4">Methyl-accepting chemotaxis protein</fullName>
    </recommendedName>
</protein>
<name>A0A972GUV1_9BACL</name>
<keyword evidence="1" id="KW-0472">Membrane</keyword>
<keyword evidence="1" id="KW-0812">Transmembrane</keyword>
<accession>A0A972GUV1</accession>
<evidence type="ECO:0000313" key="2">
    <source>
        <dbReference type="EMBL" id="NOU93240.1"/>
    </source>
</evidence>
<feature type="transmembrane region" description="Helical" evidence="1">
    <location>
        <begin position="93"/>
        <end position="117"/>
    </location>
</feature>
<keyword evidence="1" id="KW-1133">Transmembrane helix</keyword>
<evidence type="ECO:0008006" key="4">
    <source>
        <dbReference type="Google" id="ProtNLM"/>
    </source>
</evidence>
<gene>
    <name evidence="2" type="ORF">GC093_08410</name>
</gene>
<dbReference type="RefSeq" id="WP_171651442.1">
    <property type="nucleotide sequence ID" value="NZ_WHOD01000045.1"/>
</dbReference>
<comment type="caution">
    <text evidence="2">The sequence shown here is derived from an EMBL/GenBank/DDBJ whole genome shotgun (WGS) entry which is preliminary data.</text>
</comment>
<proteinExistence type="predicted"/>
<dbReference type="AlphaFoldDB" id="A0A972GUV1"/>
<feature type="transmembrane region" description="Helical" evidence="1">
    <location>
        <begin position="153"/>
        <end position="174"/>
    </location>
</feature>
<dbReference type="EMBL" id="WHOD01000045">
    <property type="protein sequence ID" value="NOU93240.1"/>
    <property type="molecule type" value="Genomic_DNA"/>
</dbReference>
<reference evidence="2" key="1">
    <citation type="submission" date="2019-10" db="EMBL/GenBank/DDBJ databases">
        <title>Description of Paenibacillus glebae sp. nov.</title>
        <authorList>
            <person name="Carlier A."/>
            <person name="Qi S."/>
        </authorList>
    </citation>
    <scope>NUCLEOTIDE SEQUENCE</scope>
    <source>
        <strain evidence="2">LMG 31456</strain>
    </source>
</reference>
<feature type="transmembrane region" description="Helical" evidence="1">
    <location>
        <begin position="48"/>
        <end position="73"/>
    </location>
</feature>
<evidence type="ECO:0000256" key="1">
    <source>
        <dbReference type="SAM" id="Phobius"/>
    </source>
</evidence>
<organism evidence="2 3">
    <name type="scientific">Paenibacillus foliorum</name>
    <dbReference type="NCBI Taxonomy" id="2654974"/>
    <lineage>
        <taxon>Bacteria</taxon>
        <taxon>Bacillati</taxon>
        <taxon>Bacillota</taxon>
        <taxon>Bacilli</taxon>
        <taxon>Bacillales</taxon>
        <taxon>Paenibacillaceae</taxon>
        <taxon>Paenibacillus</taxon>
    </lineage>
</organism>